<dbReference type="HOGENOM" id="CLU_2237450_0_0_1"/>
<dbReference type="EMBL" id="KN824870">
    <property type="protein sequence ID" value="KIK99105.1"/>
    <property type="molecule type" value="Genomic_DNA"/>
</dbReference>
<proteinExistence type="predicted"/>
<dbReference type="InParanoid" id="A0A0D0ECC0"/>
<accession>A0A0D0ECC0</accession>
<keyword evidence="2" id="KW-1185">Reference proteome</keyword>
<organism evidence="1 2">
    <name type="scientific">Paxillus rubicundulus Ve08.2h10</name>
    <dbReference type="NCBI Taxonomy" id="930991"/>
    <lineage>
        <taxon>Eukaryota</taxon>
        <taxon>Fungi</taxon>
        <taxon>Dikarya</taxon>
        <taxon>Basidiomycota</taxon>
        <taxon>Agaricomycotina</taxon>
        <taxon>Agaricomycetes</taxon>
        <taxon>Agaricomycetidae</taxon>
        <taxon>Boletales</taxon>
        <taxon>Paxilineae</taxon>
        <taxon>Paxillaceae</taxon>
        <taxon>Paxillus</taxon>
    </lineage>
</organism>
<dbReference type="AlphaFoldDB" id="A0A0D0ECC0"/>
<reference evidence="1 2" key="1">
    <citation type="submission" date="2014-04" db="EMBL/GenBank/DDBJ databases">
        <authorList>
            <consortium name="DOE Joint Genome Institute"/>
            <person name="Kuo A."/>
            <person name="Kohler A."/>
            <person name="Jargeat P."/>
            <person name="Nagy L.G."/>
            <person name="Floudas D."/>
            <person name="Copeland A."/>
            <person name="Barry K.W."/>
            <person name="Cichocki N."/>
            <person name="Veneault-Fourrey C."/>
            <person name="LaButti K."/>
            <person name="Lindquist E.A."/>
            <person name="Lipzen A."/>
            <person name="Lundell T."/>
            <person name="Morin E."/>
            <person name="Murat C."/>
            <person name="Sun H."/>
            <person name="Tunlid A."/>
            <person name="Henrissat B."/>
            <person name="Grigoriev I.V."/>
            <person name="Hibbett D.S."/>
            <person name="Martin F."/>
            <person name="Nordberg H.P."/>
            <person name="Cantor M.N."/>
            <person name="Hua S.X."/>
        </authorList>
    </citation>
    <scope>NUCLEOTIDE SEQUENCE [LARGE SCALE GENOMIC DNA]</scope>
    <source>
        <strain evidence="1 2">Ve08.2h10</strain>
    </source>
</reference>
<evidence type="ECO:0000313" key="1">
    <source>
        <dbReference type="EMBL" id="KIK99105.1"/>
    </source>
</evidence>
<gene>
    <name evidence="1" type="ORF">PAXRUDRAFT_793898</name>
</gene>
<name>A0A0D0ECC0_9AGAM</name>
<protein>
    <submittedName>
        <fullName evidence="1">Uncharacterized protein</fullName>
    </submittedName>
</protein>
<dbReference type="Proteomes" id="UP000054538">
    <property type="component" value="Unassembled WGS sequence"/>
</dbReference>
<evidence type="ECO:0000313" key="2">
    <source>
        <dbReference type="Proteomes" id="UP000054538"/>
    </source>
</evidence>
<reference evidence="2" key="2">
    <citation type="submission" date="2015-01" db="EMBL/GenBank/DDBJ databases">
        <title>Evolutionary Origins and Diversification of the Mycorrhizal Mutualists.</title>
        <authorList>
            <consortium name="DOE Joint Genome Institute"/>
            <consortium name="Mycorrhizal Genomics Consortium"/>
            <person name="Kohler A."/>
            <person name="Kuo A."/>
            <person name="Nagy L.G."/>
            <person name="Floudas D."/>
            <person name="Copeland A."/>
            <person name="Barry K.W."/>
            <person name="Cichocki N."/>
            <person name="Veneault-Fourrey C."/>
            <person name="LaButti K."/>
            <person name="Lindquist E.A."/>
            <person name="Lipzen A."/>
            <person name="Lundell T."/>
            <person name="Morin E."/>
            <person name="Murat C."/>
            <person name="Riley R."/>
            <person name="Ohm R."/>
            <person name="Sun H."/>
            <person name="Tunlid A."/>
            <person name="Henrissat B."/>
            <person name="Grigoriev I.V."/>
            <person name="Hibbett D.S."/>
            <person name="Martin F."/>
        </authorList>
    </citation>
    <scope>NUCLEOTIDE SEQUENCE [LARGE SCALE GENOMIC DNA]</scope>
    <source>
        <strain evidence="2">Ve08.2h10</strain>
    </source>
</reference>
<sequence>MQGTRQAHAHGLAYTAEDDKAIEDYHSKLIGEHTLAPSQAQGTAHVSHHFGIRCSSDVEGTSSLERVQWSQRSKRPLTECIRRPKTHRSRYVGRIIAEMWKICAC</sequence>